<evidence type="ECO:0000256" key="3">
    <source>
        <dbReference type="ARBA" id="ARBA00010617"/>
    </source>
</evidence>
<evidence type="ECO:0000256" key="4">
    <source>
        <dbReference type="ARBA" id="ARBA00022617"/>
    </source>
</evidence>
<comment type="pathway">
    <text evidence="2">Secondary metabolite biosynthesis.</text>
</comment>
<dbReference type="GO" id="GO:0020037">
    <property type="term" value="F:heme binding"/>
    <property type="evidence" value="ECO:0007669"/>
    <property type="project" value="InterPro"/>
</dbReference>
<dbReference type="Pfam" id="PF00067">
    <property type="entry name" value="p450"/>
    <property type="match status" value="1"/>
</dbReference>
<organism evidence="11 12">
    <name type="scientific">Sistotremastrum suecicum HHB10207 ss-3</name>
    <dbReference type="NCBI Taxonomy" id="1314776"/>
    <lineage>
        <taxon>Eukaryota</taxon>
        <taxon>Fungi</taxon>
        <taxon>Dikarya</taxon>
        <taxon>Basidiomycota</taxon>
        <taxon>Agaricomycotina</taxon>
        <taxon>Agaricomycetes</taxon>
        <taxon>Sistotremastrales</taxon>
        <taxon>Sistotremastraceae</taxon>
        <taxon>Sistotremastrum</taxon>
    </lineage>
</organism>
<evidence type="ECO:0000256" key="5">
    <source>
        <dbReference type="ARBA" id="ARBA00022723"/>
    </source>
</evidence>
<dbReference type="EMBL" id="KV428333">
    <property type="protein sequence ID" value="KZT32436.1"/>
    <property type="molecule type" value="Genomic_DNA"/>
</dbReference>
<evidence type="ECO:0000256" key="7">
    <source>
        <dbReference type="ARBA" id="ARBA00023004"/>
    </source>
</evidence>
<evidence type="ECO:0000256" key="9">
    <source>
        <dbReference type="PIRSR" id="PIRSR602401-1"/>
    </source>
</evidence>
<dbReference type="PRINTS" id="PR00385">
    <property type="entry name" value="P450"/>
</dbReference>
<reference evidence="11 12" key="1">
    <citation type="journal article" date="2016" name="Mol. Biol. Evol.">
        <title>Comparative Genomics of Early-Diverging Mushroom-Forming Fungi Provides Insights into the Origins of Lignocellulose Decay Capabilities.</title>
        <authorList>
            <person name="Nagy L.G."/>
            <person name="Riley R."/>
            <person name="Tritt A."/>
            <person name="Adam C."/>
            <person name="Daum C."/>
            <person name="Floudas D."/>
            <person name="Sun H."/>
            <person name="Yadav J.S."/>
            <person name="Pangilinan J."/>
            <person name="Larsson K.H."/>
            <person name="Matsuura K."/>
            <person name="Barry K."/>
            <person name="Labutti K."/>
            <person name="Kuo R."/>
            <person name="Ohm R.A."/>
            <person name="Bhattacharya S.S."/>
            <person name="Shirouzu T."/>
            <person name="Yoshinaga Y."/>
            <person name="Martin F.M."/>
            <person name="Grigoriev I.V."/>
            <person name="Hibbett D.S."/>
        </authorList>
    </citation>
    <scope>NUCLEOTIDE SEQUENCE [LARGE SCALE GENOMIC DNA]</scope>
    <source>
        <strain evidence="11 12">HHB10207 ss-3</strain>
    </source>
</reference>
<keyword evidence="12" id="KW-1185">Reference proteome</keyword>
<comment type="cofactor">
    <cofactor evidence="1 9">
        <name>heme</name>
        <dbReference type="ChEBI" id="CHEBI:30413"/>
    </cofactor>
</comment>
<dbReference type="PANTHER" id="PTHR46300">
    <property type="entry name" value="P450, PUTATIVE (EUROFUNG)-RELATED-RELATED"/>
    <property type="match status" value="1"/>
</dbReference>
<dbReference type="Gene3D" id="1.10.630.10">
    <property type="entry name" value="Cytochrome P450"/>
    <property type="match status" value="1"/>
</dbReference>
<feature type="binding site" description="axial binding residue" evidence="9">
    <location>
        <position position="454"/>
    </location>
    <ligand>
        <name>heme</name>
        <dbReference type="ChEBI" id="CHEBI:30413"/>
    </ligand>
    <ligandPart>
        <name>Fe</name>
        <dbReference type="ChEBI" id="CHEBI:18248"/>
    </ligandPart>
</feature>
<name>A0A165XQH0_9AGAM</name>
<dbReference type="InterPro" id="IPR002401">
    <property type="entry name" value="Cyt_P450_E_grp-I"/>
</dbReference>
<dbReference type="AlphaFoldDB" id="A0A165XQH0"/>
<comment type="similarity">
    <text evidence="3 10">Belongs to the cytochrome P450 family.</text>
</comment>
<evidence type="ECO:0000256" key="2">
    <source>
        <dbReference type="ARBA" id="ARBA00005179"/>
    </source>
</evidence>
<dbReference type="InterPro" id="IPR017972">
    <property type="entry name" value="Cyt_P450_CS"/>
</dbReference>
<dbReference type="InterPro" id="IPR050364">
    <property type="entry name" value="Cytochrome_P450_fung"/>
</dbReference>
<sequence length="539" mass="61241">MMEPLIFAGLGLFLTACYLLQRILRPARYRPLPPGPRQLPLIGNALDLPKSHEWYTYHEWAKQYSDVIYLSVLGKPVIILNSHEAAVDLLIKKAAIYSDRPTSTMGGKIVGWEDSIALVPYHRQFKTMRRWFGLLMGTRSSTHLWDVEEQMTKRFIRKVYNDVMGGDREGLKLEEKIRWTAGAIILRITYGYAVAEKDDPFIQLAGNAMESFSQSMEPGVWAVDFFPVLRHLPSWFPLAHFQRIGKKWRALIDDVGKTPLDFVKNQIMQGTAPLSFVRDLLEERGPEMTPADESLIQWAAVGVYTGGADTTVSAIYSFFLAMTSHPEIQKRAQSELDHILCNERLPTLQDRQNGLFPYIDALAKEIVRWAPVVPAGLPHALREEDEYRGWRIPKGSQIYANIWGITRNATMYPSPHEFRPERFLTKAQGGDCETENDLPLDPTKVIFGYGKRSCPGQHLAELSIWISIAMSLAVYNISAIKGHEPSVYDCERGVVAHPKPFKCEINVRSTKAEELIKAIPDHDVTAWMHPLPKKQTTKE</sequence>
<evidence type="ECO:0000256" key="8">
    <source>
        <dbReference type="ARBA" id="ARBA00023033"/>
    </source>
</evidence>
<dbReference type="GO" id="GO:0004497">
    <property type="term" value="F:monooxygenase activity"/>
    <property type="evidence" value="ECO:0007669"/>
    <property type="project" value="UniProtKB-KW"/>
</dbReference>
<dbReference type="CDD" id="cd11065">
    <property type="entry name" value="CYP64-like"/>
    <property type="match status" value="1"/>
</dbReference>
<evidence type="ECO:0000313" key="11">
    <source>
        <dbReference type="EMBL" id="KZT32436.1"/>
    </source>
</evidence>
<keyword evidence="4 9" id="KW-0349">Heme</keyword>
<dbReference type="PRINTS" id="PR00463">
    <property type="entry name" value="EP450I"/>
</dbReference>
<proteinExistence type="inferred from homology"/>
<keyword evidence="5 9" id="KW-0479">Metal-binding</keyword>
<keyword evidence="6 10" id="KW-0560">Oxidoreductase</keyword>
<dbReference type="InterPro" id="IPR036396">
    <property type="entry name" value="Cyt_P450_sf"/>
</dbReference>
<dbReference type="OrthoDB" id="2789670at2759"/>
<evidence type="ECO:0000313" key="12">
    <source>
        <dbReference type="Proteomes" id="UP000076798"/>
    </source>
</evidence>
<evidence type="ECO:0000256" key="10">
    <source>
        <dbReference type="RuleBase" id="RU000461"/>
    </source>
</evidence>
<accession>A0A165XQH0</accession>
<keyword evidence="8 10" id="KW-0503">Monooxygenase</keyword>
<evidence type="ECO:0000256" key="6">
    <source>
        <dbReference type="ARBA" id="ARBA00023002"/>
    </source>
</evidence>
<dbReference type="STRING" id="1314776.A0A165XQH0"/>
<dbReference type="GO" id="GO:0005506">
    <property type="term" value="F:iron ion binding"/>
    <property type="evidence" value="ECO:0007669"/>
    <property type="project" value="InterPro"/>
</dbReference>
<keyword evidence="7 9" id="KW-0408">Iron</keyword>
<dbReference type="SUPFAM" id="SSF48264">
    <property type="entry name" value="Cytochrome P450"/>
    <property type="match status" value="1"/>
</dbReference>
<protein>
    <submittedName>
        <fullName evidence="11">Cytochrome P450</fullName>
    </submittedName>
</protein>
<evidence type="ECO:0000256" key="1">
    <source>
        <dbReference type="ARBA" id="ARBA00001971"/>
    </source>
</evidence>
<gene>
    <name evidence="11" type="ORF">SISSUDRAFT_1055523</name>
</gene>
<dbReference type="GO" id="GO:0016705">
    <property type="term" value="F:oxidoreductase activity, acting on paired donors, with incorporation or reduction of molecular oxygen"/>
    <property type="evidence" value="ECO:0007669"/>
    <property type="project" value="InterPro"/>
</dbReference>
<dbReference type="Proteomes" id="UP000076798">
    <property type="component" value="Unassembled WGS sequence"/>
</dbReference>
<dbReference type="PANTHER" id="PTHR46300:SF7">
    <property type="entry name" value="P450, PUTATIVE (EUROFUNG)-RELATED"/>
    <property type="match status" value="1"/>
</dbReference>
<dbReference type="InterPro" id="IPR001128">
    <property type="entry name" value="Cyt_P450"/>
</dbReference>
<dbReference type="PROSITE" id="PS00086">
    <property type="entry name" value="CYTOCHROME_P450"/>
    <property type="match status" value="1"/>
</dbReference>